<dbReference type="SUPFAM" id="SSF53850">
    <property type="entry name" value="Periplasmic binding protein-like II"/>
    <property type="match status" value="1"/>
</dbReference>
<evidence type="ECO:0000256" key="4">
    <source>
        <dbReference type="SAM" id="SignalP"/>
    </source>
</evidence>
<dbReference type="EMBL" id="JBAKFJ010000001">
    <property type="protein sequence ID" value="MEX0386226.1"/>
    <property type="molecule type" value="Genomic_DNA"/>
</dbReference>
<dbReference type="PANTHER" id="PTHR30024">
    <property type="entry name" value="ALIPHATIC SULFONATES-BINDING PROTEIN-RELATED"/>
    <property type="match status" value="1"/>
</dbReference>
<sequence length="360" mass="39321">MLEVKKTTRWALAAMLAAATITGVSTTATAKEQINVGACVSWPGYSFFEIVRQQNLAPDYDIDISIFEDPLGGHAALATGQLDVYLCTGDYTPVAAARGLDVTNVAVQNLVYGVDKVVIGPGLEPEDLRGQRIAAPQAYIGQLVMGLWLDSVGISPDEVTWVNLNADEAVGPTMSGDLGAAYMYEPWVNQVVDNLDGARIIADTSAPELMETGIFMDVMYMNTNFIAEHREAAIDMLKARFEATAYWNEHTEEVNQAFADYLQWSKADIESIMGTNGKYLEGGLYMLDFNEVARICGVMDGAPPFGIENGAMESIVELTNEWWIKLDLMDEMLADPSDAFDCSLVADLAAQGYRQDFSAR</sequence>
<evidence type="ECO:0000256" key="1">
    <source>
        <dbReference type="ARBA" id="ARBA00004418"/>
    </source>
</evidence>
<feature type="signal peptide" evidence="4">
    <location>
        <begin position="1"/>
        <end position="30"/>
    </location>
</feature>
<feature type="chain" id="PRO_5046987066" evidence="4">
    <location>
        <begin position="31"/>
        <end position="360"/>
    </location>
</feature>
<gene>
    <name evidence="5" type="ORF">V6X64_04330</name>
</gene>
<comment type="caution">
    <text evidence="5">The sequence shown here is derived from an EMBL/GenBank/DDBJ whole genome shotgun (WGS) entry which is preliminary data.</text>
</comment>
<evidence type="ECO:0000313" key="6">
    <source>
        <dbReference type="Proteomes" id="UP001556653"/>
    </source>
</evidence>
<organism evidence="5 6">
    <name type="scientific">Spiribacter onubensis</name>
    <dbReference type="NCBI Taxonomy" id="3122420"/>
    <lineage>
        <taxon>Bacteria</taxon>
        <taxon>Pseudomonadati</taxon>
        <taxon>Pseudomonadota</taxon>
        <taxon>Gammaproteobacteria</taxon>
        <taxon>Chromatiales</taxon>
        <taxon>Ectothiorhodospiraceae</taxon>
        <taxon>Spiribacter</taxon>
    </lineage>
</organism>
<keyword evidence="3 4" id="KW-0732">Signal</keyword>
<proteinExistence type="inferred from homology"/>
<dbReference type="RefSeq" id="WP_367966702.1">
    <property type="nucleotide sequence ID" value="NZ_JBAKFJ010000001.1"/>
</dbReference>
<name>A0ABV3S7W1_9GAMM</name>
<reference evidence="5 6" key="1">
    <citation type="submission" date="2024-02" db="EMBL/GenBank/DDBJ databases">
        <title>New especies of Spiribacter isolated from saline water.</title>
        <authorList>
            <person name="Leon M.J."/>
            <person name="De La Haba R."/>
            <person name="Sanchez-Porro C."/>
            <person name="Ventosa A."/>
        </authorList>
    </citation>
    <scope>NUCLEOTIDE SEQUENCE [LARGE SCALE GENOMIC DNA]</scope>
    <source>
        <strain evidence="6">ag22IC4-227</strain>
    </source>
</reference>
<dbReference type="Proteomes" id="UP001556653">
    <property type="component" value="Unassembled WGS sequence"/>
</dbReference>
<evidence type="ECO:0000313" key="5">
    <source>
        <dbReference type="EMBL" id="MEX0386226.1"/>
    </source>
</evidence>
<accession>A0ABV3S7W1</accession>
<keyword evidence="6" id="KW-1185">Reference proteome</keyword>
<dbReference type="Gene3D" id="3.40.190.10">
    <property type="entry name" value="Periplasmic binding protein-like II"/>
    <property type="match status" value="2"/>
</dbReference>
<dbReference type="Pfam" id="PF13379">
    <property type="entry name" value="NMT1_2"/>
    <property type="match status" value="1"/>
</dbReference>
<evidence type="ECO:0000256" key="3">
    <source>
        <dbReference type="ARBA" id="ARBA00022729"/>
    </source>
</evidence>
<comment type="similarity">
    <text evidence="2">Belongs to the bacterial solute-binding protein SsuA/TauA family.</text>
</comment>
<protein>
    <submittedName>
        <fullName evidence="5">ABC transporter substrate-binding protein</fullName>
    </submittedName>
</protein>
<dbReference type="PANTHER" id="PTHR30024:SF47">
    <property type="entry name" value="TAURINE-BINDING PERIPLASMIC PROTEIN"/>
    <property type="match status" value="1"/>
</dbReference>
<evidence type="ECO:0000256" key="2">
    <source>
        <dbReference type="ARBA" id="ARBA00010742"/>
    </source>
</evidence>
<comment type="subcellular location">
    <subcellularLocation>
        <location evidence="1">Periplasm</location>
    </subcellularLocation>
</comment>